<name>A0A3E3E633_9FIRM</name>
<dbReference type="PANTHER" id="PTHR43619">
    <property type="entry name" value="S-ADENOSYL-L-METHIONINE-DEPENDENT METHYLTRANSFERASE YKTD-RELATED"/>
    <property type="match status" value="1"/>
</dbReference>
<dbReference type="AlphaFoldDB" id="A0A3E3E633"/>
<organism evidence="3 4">
    <name type="scientific">Faecalicoccus pleomorphus</name>
    <dbReference type="NCBI Taxonomy" id="1323"/>
    <lineage>
        <taxon>Bacteria</taxon>
        <taxon>Bacillati</taxon>
        <taxon>Bacillota</taxon>
        <taxon>Erysipelotrichia</taxon>
        <taxon>Erysipelotrichales</taxon>
        <taxon>Erysipelotrichaceae</taxon>
        <taxon>Faecalicoccus</taxon>
    </lineage>
</organism>
<gene>
    <name evidence="3" type="ORF">DXC78_05315</name>
</gene>
<dbReference type="Proteomes" id="UP000260721">
    <property type="component" value="Unassembled WGS sequence"/>
</dbReference>
<evidence type="ECO:0000313" key="4">
    <source>
        <dbReference type="Proteomes" id="UP000260721"/>
    </source>
</evidence>
<evidence type="ECO:0000256" key="2">
    <source>
        <dbReference type="ARBA" id="ARBA00022679"/>
    </source>
</evidence>
<proteinExistence type="predicted"/>
<sequence>MEIQKVKIEKNTVQETLLVPLFGRKMCSEKFPELYTDIFAKNLCDSLDYDFSELERKNNSFLYEFGSLEAAMRQLDIMWEIKEYLKTYPKATVVNLGCGLDETGKACDNGSCKIVNVDFPDVIEVRNQLISNYEREKNVACDLKDYSWMNEVDGSNGVVFFAAGVFHYFKRNEVKDLVLELSKRYVGGCLIFDSVGKLGLKLMMSKTLKNMGISDVEGLFYTNNPMQELNWSDKIKITSKGYMLGYYDMKSPNIRFSHRLLAKIGDDMMKMAINKIEFV</sequence>
<dbReference type="InterPro" id="IPR029063">
    <property type="entry name" value="SAM-dependent_MTases_sf"/>
</dbReference>
<dbReference type="InterPro" id="IPR007213">
    <property type="entry name" value="Ppm1/Ppm2/Tcmp"/>
</dbReference>
<dbReference type="Gene3D" id="3.40.50.150">
    <property type="entry name" value="Vaccinia Virus protein VP39"/>
    <property type="match status" value="1"/>
</dbReference>
<dbReference type="EMBL" id="QUSK01000009">
    <property type="protein sequence ID" value="RGD76854.1"/>
    <property type="molecule type" value="Genomic_DNA"/>
</dbReference>
<evidence type="ECO:0000313" key="3">
    <source>
        <dbReference type="EMBL" id="RGD76854.1"/>
    </source>
</evidence>
<dbReference type="Pfam" id="PF04072">
    <property type="entry name" value="LCM"/>
    <property type="match status" value="1"/>
</dbReference>
<protein>
    <submittedName>
        <fullName evidence="3">Class I SAM-dependent methyltransferase</fullName>
    </submittedName>
</protein>
<accession>A0A3E3E633</accession>
<comment type="caution">
    <text evidence="3">The sequence shown here is derived from an EMBL/GenBank/DDBJ whole genome shotgun (WGS) entry which is preliminary data.</text>
</comment>
<dbReference type="GO" id="GO:0032259">
    <property type="term" value="P:methylation"/>
    <property type="evidence" value="ECO:0007669"/>
    <property type="project" value="UniProtKB-KW"/>
</dbReference>
<reference evidence="3 4" key="1">
    <citation type="submission" date="2018-08" db="EMBL/GenBank/DDBJ databases">
        <title>A genome reference for cultivated species of the human gut microbiota.</title>
        <authorList>
            <person name="Zou Y."/>
            <person name="Xue W."/>
            <person name="Luo G."/>
        </authorList>
    </citation>
    <scope>NUCLEOTIDE SEQUENCE [LARGE SCALE GENOMIC DNA]</scope>
    <source>
        <strain evidence="3 4">TF08-11</strain>
    </source>
</reference>
<dbReference type="SUPFAM" id="SSF53335">
    <property type="entry name" value="S-adenosyl-L-methionine-dependent methyltransferases"/>
    <property type="match status" value="1"/>
</dbReference>
<evidence type="ECO:0000256" key="1">
    <source>
        <dbReference type="ARBA" id="ARBA00022603"/>
    </source>
</evidence>
<dbReference type="PANTHER" id="PTHR43619:SF2">
    <property type="entry name" value="S-ADENOSYL-L-METHIONINE-DEPENDENT METHYLTRANSFERASES SUPERFAMILY PROTEIN"/>
    <property type="match status" value="1"/>
</dbReference>
<keyword evidence="2 3" id="KW-0808">Transferase</keyword>
<keyword evidence="1 3" id="KW-0489">Methyltransferase</keyword>
<dbReference type="GO" id="GO:0008168">
    <property type="term" value="F:methyltransferase activity"/>
    <property type="evidence" value="ECO:0007669"/>
    <property type="project" value="UniProtKB-KW"/>
</dbReference>